<evidence type="ECO:0000259" key="1">
    <source>
        <dbReference type="Pfam" id="PF21530"/>
    </source>
</evidence>
<organism evidence="2 3">
    <name type="scientific">Araneus ventricosus</name>
    <name type="common">Orbweaver spider</name>
    <name type="synonym">Epeira ventricosa</name>
    <dbReference type="NCBI Taxonomy" id="182803"/>
    <lineage>
        <taxon>Eukaryota</taxon>
        <taxon>Metazoa</taxon>
        <taxon>Ecdysozoa</taxon>
        <taxon>Arthropoda</taxon>
        <taxon>Chelicerata</taxon>
        <taxon>Arachnida</taxon>
        <taxon>Araneae</taxon>
        <taxon>Araneomorphae</taxon>
        <taxon>Entelegynae</taxon>
        <taxon>Araneoidea</taxon>
        <taxon>Araneidae</taxon>
        <taxon>Araneus</taxon>
    </lineage>
</organism>
<feature type="domain" description="DNA helicase Pif1-like 2B" evidence="1">
    <location>
        <begin position="12"/>
        <end position="57"/>
    </location>
</feature>
<evidence type="ECO:0000313" key="2">
    <source>
        <dbReference type="EMBL" id="GBL94427.1"/>
    </source>
</evidence>
<evidence type="ECO:0000313" key="3">
    <source>
        <dbReference type="Proteomes" id="UP000499080"/>
    </source>
</evidence>
<proteinExistence type="predicted"/>
<dbReference type="GO" id="GO:0006260">
    <property type="term" value="P:DNA replication"/>
    <property type="evidence" value="ECO:0007669"/>
    <property type="project" value="TreeGrafter"/>
</dbReference>
<comment type="caution">
    <text evidence="2">The sequence shown here is derived from an EMBL/GenBank/DDBJ whole genome shotgun (WGS) entry which is preliminary data.</text>
</comment>
<sequence length="112" mass="12674">MDKEQVVYYPTEFLNSLNPPGMPPHILNLKVVSSIMLLRDLDPPKLCNGVRFCVSKLMANVIQATILTGNTKRKSVFIPRIPLILSDMPFEFKSLKFPVRLAFAITINTIQD</sequence>
<dbReference type="Proteomes" id="UP000499080">
    <property type="component" value="Unassembled WGS sequence"/>
</dbReference>
<dbReference type="InterPro" id="IPR049163">
    <property type="entry name" value="Pif1-like_2B_dom"/>
</dbReference>
<keyword evidence="3" id="KW-1185">Reference proteome</keyword>
<dbReference type="PANTHER" id="PTHR23274">
    <property type="entry name" value="DNA HELICASE-RELATED"/>
    <property type="match status" value="1"/>
</dbReference>
<accession>A0A4Y2BS15</accession>
<dbReference type="AlphaFoldDB" id="A0A4Y2BS15"/>
<gene>
    <name evidence="2" type="ORF">AVEN_7392_1</name>
</gene>
<dbReference type="Pfam" id="PF21530">
    <property type="entry name" value="Pif1_2B_dom"/>
    <property type="match status" value="1"/>
</dbReference>
<dbReference type="OrthoDB" id="6428367at2759"/>
<name>A0A4Y2BS15_ARAVE</name>
<protein>
    <recommendedName>
        <fullName evidence="1">DNA helicase Pif1-like 2B domain-containing protein</fullName>
    </recommendedName>
</protein>
<dbReference type="PANTHER" id="PTHR23274:SF51">
    <property type="entry name" value="OS03G0423850 PROTEIN"/>
    <property type="match status" value="1"/>
</dbReference>
<dbReference type="GO" id="GO:0005657">
    <property type="term" value="C:replication fork"/>
    <property type="evidence" value="ECO:0007669"/>
    <property type="project" value="TreeGrafter"/>
</dbReference>
<reference evidence="2 3" key="1">
    <citation type="journal article" date="2019" name="Sci. Rep.">
        <title>Orb-weaving spider Araneus ventricosus genome elucidates the spidroin gene catalogue.</title>
        <authorList>
            <person name="Kono N."/>
            <person name="Nakamura H."/>
            <person name="Ohtoshi R."/>
            <person name="Moran D.A.P."/>
            <person name="Shinohara A."/>
            <person name="Yoshida Y."/>
            <person name="Fujiwara M."/>
            <person name="Mori M."/>
            <person name="Tomita M."/>
            <person name="Arakawa K."/>
        </authorList>
    </citation>
    <scope>NUCLEOTIDE SEQUENCE [LARGE SCALE GENOMIC DNA]</scope>
</reference>
<dbReference type="EMBL" id="BGPR01000102">
    <property type="protein sequence ID" value="GBL94427.1"/>
    <property type="molecule type" value="Genomic_DNA"/>
</dbReference>